<organism evidence="3 4">
    <name type="scientific">Thalassococcus arenae</name>
    <dbReference type="NCBI Taxonomy" id="2851652"/>
    <lineage>
        <taxon>Bacteria</taxon>
        <taxon>Pseudomonadati</taxon>
        <taxon>Pseudomonadota</taxon>
        <taxon>Alphaproteobacteria</taxon>
        <taxon>Rhodobacterales</taxon>
        <taxon>Roseobacteraceae</taxon>
        <taxon>Thalassococcus</taxon>
    </lineage>
</organism>
<keyword evidence="4" id="KW-1185">Reference proteome</keyword>
<gene>
    <name evidence="3" type="ORF">KUH32_01915</name>
</gene>
<keyword evidence="1" id="KW-1133">Transmembrane helix</keyword>
<feature type="transmembrane region" description="Helical" evidence="1">
    <location>
        <begin position="16"/>
        <end position="34"/>
    </location>
</feature>
<dbReference type="InterPro" id="IPR058058">
    <property type="entry name" value="CBU_0592-like"/>
</dbReference>
<keyword evidence="1" id="KW-0812">Transmembrane</keyword>
<dbReference type="EMBL" id="JAHRWL010000001">
    <property type="protein sequence ID" value="MBV2358519.1"/>
    <property type="molecule type" value="Genomic_DNA"/>
</dbReference>
<name>A0ABS6N3C0_9RHOB</name>
<proteinExistence type="predicted"/>
<evidence type="ECO:0000256" key="1">
    <source>
        <dbReference type="SAM" id="Phobius"/>
    </source>
</evidence>
<reference evidence="3" key="1">
    <citation type="submission" date="2021-06" db="EMBL/GenBank/DDBJ databases">
        <title>Thalassococcus sp. CAU 1522 isolated from sea sand, Republic of Korea.</title>
        <authorList>
            <person name="Kim W."/>
        </authorList>
    </citation>
    <scope>NUCLEOTIDE SEQUENCE</scope>
    <source>
        <strain evidence="3">CAU 1522</strain>
    </source>
</reference>
<comment type="caution">
    <text evidence="3">The sequence shown here is derived from an EMBL/GenBank/DDBJ whole genome shotgun (WGS) entry which is preliminary data.</text>
</comment>
<evidence type="ECO:0000259" key="2">
    <source>
        <dbReference type="Pfam" id="PF26604"/>
    </source>
</evidence>
<protein>
    <recommendedName>
        <fullName evidence="2">CBU-0592-like domain-containing protein</fullName>
    </recommendedName>
</protein>
<feature type="domain" description="CBU-0592-like" evidence="2">
    <location>
        <begin position="16"/>
        <end position="87"/>
    </location>
</feature>
<keyword evidence="1" id="KW-0472">Membrane</keyword>
<dbReference type="Pfam" id="PF26604">
    <property type="entry name" value="CBU_0592"/>
    <property type="match status" value="1"/>
</dbReference>
<dbReference type="RefSeq" id="WP_217776374.1">
    <property type="nucleotide sequence ID" value="NZ_JAHRWL010000001.1"/>
</dbReference>
<evidence type="ECO:0000313" key="4">
    <source>
        <dbReference type="Proteomes" id="UP001166293"/>
    </source>
</evidence>
<accession>A0ABS6N3C0</accession>
<dbReference type="Proteomes" id="UP001166293">
    <property type="component" value="Unassembled WGS sequence"/>
</dbReference>
<sequence length="128" mass="14567">MTAPLYNYDLADLCNSLGILGFMAYVANYLMLSFRVLSSESVLYFVINTSAATLVLISLTQEFNMASALIQGFWITIGICAIAIRVRLRLRERRRLAGDAPFHHHQMRRERSDHALYRRAETACYSTA</sequence>
<feature type="transmembrane region" description="Helical" evidence="1">
    <location>
        <begin position="65"/>
        <end position="86"/>
    </location>
</feature>
<dbReference type="NCBIfam" id="NF047864">
    <property type="entry name" value="CBU_0592_membra"/>
    <property type="match status" value="1"/>
</dbReference>
<feature type="transmembrane region" description="Helical" evidence="1">
    <location>
        <begin position="41"/>
        <end position="59"/>
    </location>
</feature>
<evidence type="ECO:0000313" key="3">
    <source>
        <dbReference type="EMBL" id="MBV2358519.1"/>
    </source>
</evidence>